<dbReference type="Gene3D" id="3.30.1330.10">
    <property type="entry name" value="PurM-like, N-terminal domain"/>
    <property type="match status" value="1"/>
</dbReference>
<comment type="similarity">
    <text evidence="1">Belongs to the HypE family.</text>
</comment>
<evidence type="ECO:0000256" key="1">
    <source>
        <dbReference type="ARBA" id="ARBA00006243"/>
    </source>
</evidence>
<evidence type="ECO:0000259" key="3">
    <source>
        <dbReference type="Pfam" id="PF02769"/>
    </source>
</evidence>
<comment type="caution">
    <text evidence="4">The sequence shown here is derived from an EMBL/GenBank/DDBJ whole genome shotgun (WGS) entry which is preliminary data.</text>
</comment>
<proteinExistence type="inferred from homology"/>
<dbReference type="Proteomes" id="UP000093514">
    <property type="component" value="Unassembled WGS sequence"/>
</dbReference>
<dbReference type="InterPro" id="IPR036921">
    <property type="entry name" value="PurM-like_N_sf"/>
</dbReference>
<protein>
    <submittedName>
        <fullName evidence="4">Hydrogenase expression/formation protein HypE</fullName>
    </submittedName>
</protein>
<evidence type="ECO:0000313" key="4">
    <source>
        <dbReference type="EMBL" id="OCL27739.1"/>
    </source>
</evidence>
<keyword evidence="5" id="KW-1185">Reference proteome</keyword>
<dbReference type="SUPFAM" id="SSF55326">
    <property type="entry name" value="PurM N-terminal domain-like"/>
    <property type="match status" value="1"/>
</dbReference>
<dbReference type="AlphaFoldDB" id="A0A1C0ABH8"/>
<gene>
    <name evidence="4" type="ORF">U472_04090</name>
</gene>
<dbReference type="InterPro" id="IPR011854">
    <property type="entry name" value="HypE"/>
</dbReference>
<dbReference type="RefSeq" id="WP_068715783.1">
    <property type="nucleotide sequence ID" value="NZ_LWDV01000007.1"/>
</dbReference>
<dbReference type="OrthoDB" id="9801934at2"/>
<organism evidence="4 5">
    <name type="scientific">Orenia metallireducens</name>
    <dbReference type="NCBI Taxonomy" id="1413210"/>
    <lineage>
        <taxon>Bacteria</taxon>
        <taxon>Bacillati</taxon>
        <taxon>Bacillota</taxon>
        <taxon>Clostridia</taxon>
        <taxon>Halanaerobiales</taxon>
        <taxon>Halobacteroidaceae</taxon>
        <taxon>Orenia</taxon>
    </lineage>
</organism>
<dbReference type="GO" id="GO:0051604">
    <property type="term" value="P:protein maturation"/>
    <property type="evidence" value="ECO:0007669"/>
    <property type="project" value="TreeGrafter"/>
</dbReference>
<dbReference type="InterPro" id="IPR010918">
    <property type="entry name" value="PurM-like_C_dom"/>
</dbReference>
<dbReference type="PIRSF" id="PIRSF005644">
    <property type="entry name" value="Hdrgns_mtr_HypE"/>
    <property type="match status" value="1"/>
</dbReference>
<dbReference type="EMBL" id="LWDV01000007">
    <property type="protein sequence ID" value="OCL27739.1"/>
    <property type="molecule type" value="Genomic_DNA"/>
</dbReference>
<dbReference type="InterPro" id="IPR036676">
    <property type="entry name" value="PurM-like_C_sf"/>
</dbReference>
<accession>A0A1C0ABH8</accession>
<dbReference type="PANTHER" id="PTHR30303">
    <property type="entry name" value="HYDROGENASE ISOENZYMES FORMATION PROTEIN HYPE"/>
    <property type="match status" value="1"/>
</dbReference>
<dbReference type="Pfam" id="PF02769">
    <property type="entry name" value="AIRS_C"/>
    <property type="match status" value="1"/>
</dbReference>
<dbReference type="NCBIfam" id="TIGR02124">
    <property type="entry name" value="hypE"/>
    <property type="match status" value="1"/>
</dbReference>
<dbReference type="SUPFAM" id="SSF56042">
    <property type="entry name" value="PurM C-terminal domain-like"/>
    <property type="match status" value="1"/>
</dbReference>
<evidence type="ECO:0000259" key="2">
    <source>
        <dbReference type="Pfam" id="PF00586"/>
    </source>
</evidence>
<dbReference type="InterPro" id="IPR016188">
    <property type="entry name" value="PurM-like_N"/>
</dbReference>
<feature type="domain" description="PurM-like N-terminal" evidence="2">
    <location>
        <begin position="37"/>
        <end position="148"/>
    </location>
</feature>
<dbReference type="CDD" id="cd02197">
    <property type="entry name" value="HypE"/>
    <property type="match status" value="1"/>
</dbReference>
<reference evidence="4 5" key="2">
    <citation type="submission" date="2016-08" db="EMBL/GenBank/DDBJ databases">
        <title>Orenia metallireducens sp. nov. strain Z6, a Novel Metal-reducing Firmicute from the Deep Subsurface.</title>
        <authorList>
            <person name="Maxim B.I."/>
            <person name="Kenneth K."/>
            <person name="Flynn T.M."/>
            <person name="Oloughlin E.J."/>
            <person name="Locke R.A."/>
            <person name="Weber J.R."/>
            <person name="Egan S.M."/>
            <person name="Mackie R.I."/>
            <person name="Cann I.K."/>
        </authorList>
    </citation>
    <scope>NUCLEOTIDE SEQUENCE [LARGE SCALE GENOMIC DNA]</scope>
    <source>
        <strain evidence="4 5">Z6</strain>
    </source>
</reference>
<evidence type="ECO:0000313" key="5">
    <source>
        <dbReference type="Proteomes" id="UP000093514"/>
    </source>
</evidence>
<feature type="domain" description="PurM-like C-terminal" evidence="3">
    <location>
        <begin position="160"/>
        <end position="312"/>
    </location>
</feature>
<dbReference type="Pfam" id="PF00586">
    <property type="entry name" value="AIRS"/>
    <property type="match status" value="1"/>
</dbReference>
<dbReference type="Gene3D" id="3.90.650.10">
    <property type="entry name" value="PurM-like C-terminal domain"/>
    <property type="match status" value="1"/>
</dbReference>
<sequence length="334" mass="35807">MDVITLAHGSGGKLTHQLIDGIFQQYFDNEILGQKNDSALLPEVNGKIAVTTDSFVINPIFFNGGDIGKISVCGTVNDLAMSGAKPLYLTVGFIIEEGLAIEDLRKIVKSIAKTAKEAGVKIVTGDTKVVEQGNADKIYINTTGIGVVTRDIYIGGEMAEPGDKVIINGTLGDHGASIMAQRGDLDFDFSTESDCCLLNNLIEDILNTSNNVKVLRDPTRGGLATTLNEIASQSQVAIELEEEQIPIKAEVRSLCEILGVDPLYLANEGKVIVIVSEEDVEKVLEVMRKNPMGEDAQIIGTIVDSNDSNVYLKTGLGGTRILNMLAGELLPRIC</sequence>
<dbReference type="PANTHER" id="PTHR30303:SF0">
    <property type="entry name" value="CARBAMOYL DEHYDRATASE HYPE"/>
    <property type="match status" value="1"/>
</dbReference>
<reference evidence="5" key="1">
    <citation type="submission" date="2016-07" db="EMBL/GenBank/DDBJ databases">
        <authorList>
            <person name="Florea S."/>
            <person name="Webb J.S."/>
            <person name="Jaromczyk J."/>
            <person name="Schardl C.L."/>
        </authorList>
    </citation>
    <scope>NUCLEOTIDE SEQUENCE [LARGE SCALE GENOMIC DNA]</scope>
    <source>
        <strain evidence="5">Z6</strain>
    </source>
</reference>
<name>A0A1C0ABH8_9FIRM</name>